<protein>
    <recommendedName>
        <fullName evidence="7">Serine/threonine-protein phosphatase 2A activator</fullName>
        <ecNumber evidence="7">5.2.1.8</ecNumber>
    </recommendedName>
    <alternativeName>
        <fullName evidence="7">Phosphotyrosyl phosphatase activator</fullName>
    </alternativeName>
</protein>
<keyword evidence="6 7" id="KW-0413">Isomerase</keyword>
<dbReference type="PANTHER" id="PTHR10012">
    <property type="entry name" value="SERINE/THREONINE-PROTEIN PHOSPHATASE 2A REGULATORY SUBUNIT B"/>
    <property type="match status" value="1"/>
</dbReference>
<comment type="similarity">
    <text evidence="3 7">Belongs to the PTPA-type PPIase family.</text>
</comment>
<dbReference type="GO" id="GO:0008160">
    <property type="term" value="F:protein tyrosine phosphatase activator activity"/>
    <property type="evidence" value="ECO:0007669"/>
    <property type="project" value="TreeGrafter"/>
</dbReference>
<evidence type="ECO:0000256" key="8">
    <source>
        <dbReference type="SAM" id="MobiDB-lite"/>
    </source>
</evidence>
<evidence type="ECO:0000313" key="10">
    <source>
        <dbReference type="Proteomes" id="UP000053477"/>
    </source>
</evidence>
<evidence type="ECO:0000256" key="5">
    <source>
        <dbReference type="ARBA" id="ARBA00023110"/>
    </source>
</evidence>
<comment type="function">
    <text evidence="7">PPIases accelerate the folding of proteins. It catalyzes the cis-trans isomerization of proline imidic peptide bonds in oligopeptides.</text>
</comment>
<dbReference type="GO" id="GO:0007052">
    <property type="term" value="P:mitotic spindle organization"/>
    <property type="evidence" value="ECO:0007669"/>
    <property type="project" value="TreeGrafter"/>
</dbReference>
<evidence type="ECO:0000256" key="6">
    <source>
        <dbReference type="ARBA" id="ARBA00023235"/>
    </source>
</evidence>
<feature type="region of interest" description="Disordered" evidence="8">
    <location>
        <begin position="380"/>
        <end position="458"/>
    </location>
</feature>
<proteinExistence type="inferred from homology"/>
<dbReference type="SUPFAM" id="SSF140984">
    <property type="entry name" value="PTPA-like"/>
    <property type="match status" value="1"/>
</dbReference>
<dbReference type="EMBL" id="KQ085905">
    <property type="protein sequence ID" value="KLO17362.1"/>
    <property type="molecule type" value="Genomic_DNA"/>
</dbReference>
<dbReference type="InParanoid" id="A0A0H2S0F1"/>
<evidence type="ECO:0000313" key="9">
    <source>
        <dbReference type="EMBL" id="KLO17362.1"/>
    </source>
</evidence>
<evidence type="ECO:0000256" key="3">
    <source>
        <dbReference type="ARBA" id="ARBA00011019"/>
    </source>
</evidence>
<dbReference type="AlphaFoldDB" id="A0A0H2S0F1"/>
<dbReference type="GO" id="GO:0005737">
    <property type="term" value="C:cytoplasm"/>
    <property type="evidence" value="ECO:0007669"/>
    <property type="project" value="UniProtKB-SubCell"/>
</dbReference>
<dbReference type="GO" id="GO:0005634">
    <property type="term" value="C:nucleus"/>
    <property type="evidence" value="ECO:0007669"/>
    <property type="project" value="TreeGrafter"/>
</dbReference>
<dbReference type="InterPro" id="IPR004327">
    <property type="entry name" value="Phstyr_phstse_ac"/>
</dbReference>
<dbReference type="CDD" id="cd04087">
    <property type="entry name" value="PTPA"/>
    <property type="match status" value="1"/>
</dbReference>
<dbReference type="GO" id="GO:0003755">
    <property type="term" value="F:peptidyl-prolyl cis-trans isomerase activity"/>
    <property type="evidence" value="ECO:0007669"/>
    <property type="project" value="UniProtKB-KW"/>
</dbReference>
<organism evidence="9 10">
    <name type="scientific">Schizopora paradoxa</name>
    <dbReference type="NCBI Taxonomy" id="27342"/>
    <lineage>
        <taxon>Eukaryota</taxon>
        <taxon>Fungi</taxon>
        <taxon>Dikarya</taxon>
        <taxon>Basidiomycota</taxon>
        <taxon>Agaricomycotina</taxon>
        <taxon>Agaricomycetes</taxon>
        <taxon>Hymenochaetales</taxon>
        <taxon>Schizoporaceae</taxon>
        <taxon>Schizopora</taxon>
    </lineage>
</organism>
<dbReference type="InterPro" id="IPR043170">
    <property type="entry name" value="PTPA_C_lid"/>
</dbReference>
<feature type="compositionally biased region" description="Polar residues" evidence="8">
    <location>
        <begin position="338"/>
        <end position="347"/>
    </location>
</feature>
<keyword evidence="4 7" id="KW-0963">Cytoplasm</keyword>
<evidence type="ECO:0000256" key="1">
    <source>
        <dbReference type="ARBA" id="ARBA00000971"/>
    </source>
</evidence>
<reference evidence="9 10" key="1">
    <citation type="submission" date="2015-04" db="EMBL/GenBank/DDBJ databases">
        <title>Complete genome sequence of Schizopora paradoxa KUC8140, a cosmopolitan wood degrader in East Asia.</title>
        <authorList>
            <consortium name="DOE Joint Genome Institute"/>
            <person name="Min B."/>
            <person name="Park H."/>
            <person name="Jang Y."/>
            <person name="Kim J.-J."/>
            <person name="Kim K.H."/>
            <person name="Pangilinan J."/>
            <person name="Lipzen A."/>
            <person name="Riley R."/>
            <person name="Grigoriev I.V."/>
            <person name="Spatafora J.W."/>
            <person name="Choi I.-G."/>
        </authorList>
    </citation>
    <scope>NUCLEOTIDE SEQUENCE [LARGE SCALE GENOMIC DNA]</scope>
    <source>
        <strain evidence="9 10">KUC8140</strain>
    </source>
</reference>
<gene>
    <name evidence="9" type="ORF">SCHPADRAFT_994360</name>
</gene>
<evidence type="ECO:0000256" key="2">
    <source>
        <dbReference type="ARBA" id="ARBA00004496"/>
    </source>
</evidence>
<dbReference type="STRING" id="27342.A0A0H2S0F1"/>
<dbReference type="Proteomes" id="UP000053477">
    <property type="component" value="Unassembled WGS sequence"/>
</dbReference>
<comment type="catalytic activity">
    <reaction evidence="1 7">
        <text>[protein]-peptidylproline (omega=180) = [protein]-peptidylproline (omega=0)</text>
        <dbReference type="Rhea" id="RHEA:16237"/>
        <dbReference type="Rhea" id="RHEA-COMP:10747"/>
        <dbReference type="Rhea" id="RHEA-COMP:10748"/>
        <dbReference type="ChEBI" id="CHEBI:83833"/>
        <dbReference type="ChEBI" id="CHEBI:83834"/>
        <dbReference type="EC" id="5.2.1.8"/>
    </reaction>
</comment>
<feature type="region of interest" description="Disordered" evidence="8">
    <location>
        <begin position="310"/>
        <end position="357"/>
    </location>
</feature>
<name>A0A0H2S0F1_9AGAM</name>
<dbReference type="InterPro" id="IPR037218">
    <property type="entry name" value="PTPA_sf"/>
</dbReference>
<feature type="compositionally biased region" description="Polar residues" evidence="8">
    <location>
        <begin position="445"/>
        <end position="458"/>
    </location>
</feature>
<dbReference type="Gene3D" id="1.20.120.1150">
    <property type="match status" value="1"/>
</dbReference>
<dbReference type="GO" id="GO:0000159">
    <property type="term" value="C:protein phosphatase type 2A complex"/>
    <property type="evidence" value="ECO:0007669"/>
    <property type="project" value="TreeGrafter"/>
</dbReference>
<accession>A0A0H2S0F1</accession>
<dbReference type="EC" id="5.2.1.8" evidence="7"/>
<dbReference type="Pfam" id="PF03095">
    <property type="entry name" value="PTPA"/>
    <property type="match status" value="1"/>
</dbReference>
<dbReference type="PANTHER" id="PTHR10012:SF0">
    <property type="entry name" value="SERINE_THREONINE-PROTEIN PHOSPHATASE 2A ACTIVATOR"/>
    <property type="match status" value="1"/>
</dbReference>
<comment type="subcellular location">
    <subcellularLocation>
        <location evidence="2 7">Cytoplasm</location>
    </subcellularLocation>
</comment>
<keyword evidence="10" id="KW-1185">Reference proteome</keyword>
<keyword evidence="5 7" id="KW-0697">Rotamase</keyword>
<feature type="compositionally biased region" description="Low complexity" evidence="8">
    <location>
        <begin position="395"/>
        <end position="424"/>
    </location>
</feature>
<evidence type="ECO:0000256" key="7">
    <source>
        <dbReference type="RuleBase" id="RU361210"/>
    </source>
</evidence>
<evidence type="ECO:0000256" key="4">
    <source>
        <dbReference type="ARBA" id="ARBA00022490"/>
    </source>
</evidence>
<sequence length="458" mass="50745">MALPEILTEQITRLGLPSLKIRSDEDLVAWKSTMGYRNYMLFLHRLTDSVVGWDIPRLSDEDPSLSPAIRGSLKMLERLDSWINEIPPQVSPQRFGNLAFRTWGKKLEDNANNILKELLPERLHVCVPLLEPYLVISFGSFTRMDYGTGHEAAFALLLLCLSLVRFFQPEPQEERNLVLVVFLRYLRLCWRLQDVYKLEPAGSHGVWGLDDSSFLGYVFGSGQLRERTDIPVSSVLRRPLPPTNLYYLSVSRIHEVKSGPFHEHSSQLYSIATGVPNWMKVNSGLFKMYEAEVLGKRVVVQHIPVGGLLEWDSDTNSETKQPSIDELKSSPAPLRAPWSQQSPTTTFRLPPATRTQAPWAASRAAINTAGSGLIPTSFATNSMSMPGTHGVTLLSPSPRSSQPSTASTTGPSSSQTSLHSSPQLAQTNALTFGLKSTVEDGGSELASSTRPRTTQDSI</sequence>
<dbReference type="OrthoDB" id="16120at2759"/>